<accession>A0A1F5L2V6</accession>
<dbReference type="AlphaFoldDB" id="A0A1F5L2V6"/>
<sequence>MLIRPVYQLVHEPVANALCDMSKADGAACVFLFEQYGPDPEIPMVVGRRQSSLADVAQKAEGDNKY</sequence>
<gene>
    <name evidence="1" type="ORF">PENARI_c041G10089</name>
</gene>
<proteinExistence type="predicted"/>
<dbReference type="GeneID" id="34581871"/>
<name>A0A1F5L2V6_PENAI</name>
<organism evidence="1 2">
    <name type="scientific">Penicillium arizonense</name>
    <dbReference type="NCBI Taxonomy" id="1835702"/>
    <lineage>
        <taxon>Eukaryota</taxon>
        <taxon>Fungi</taxon>
        <taxon>Dikarya</taxon>
        <taxon>Ascomycota</taxon>
        <taxon>Pezizomycotina</taxon>
        <taxon>Eurotiomycetes</taxon>
        <taxon>Eurotiomycetidae</taxon>
        <taxon>Eurotiales</taxon>
        <taxon>Aspergillaceae</taxon>
        <taxon>Penicillium</taxon>
    </lineage>
</organism>
<comment type="caution">
    <text evidence="1">The sequence shown here is derived from an EMBL/GenBank/DDBJ whole genome shotgun (WGS) entry which is preliminary data.</text>
</comment>
<dbReference type="RefSeq" id="XP_022483027.1">
    <property type="nucleotide sequence ID" value="XM_022637137.1"/>
</dbReference>
<dbReference type="EMBL" id="LXJU01000041">
    <property type="protein sequence ID" value="OGE47568.1"/>
    <property type="molecule type" value="Genomic_DNA"/>
</dbReference>
<protein>
    <submittedName>
        <fullName evidence="1">Uncharacterized protein</fullName>
    </submittedName>
</protein>
<keyword evidence="2" id="KW-1185">Reference proteome</keyword>
<evidence type="ECO:0000313" key="2">
    <source>
        <dbReference type="Proteomes" id="UP000177622"/>
    </source>
</evidence>
<reference evidence="1 2" key="1">
    <citation type="journal article" date="2016" name="Sci. Rep.">
        <title>Penicillium arizonense, a new, genome sequenced fungal species, reveals a high chemical diversity in secreted metabolites.</title>
        <authorList>
            <person name="Grijseels S."/>
            <person name="Nielsen J.C."/>
            <person name="Randelovic M."/>
            <person name="Nielsen J."/>
            <person name="Nielsen K.F."/>
            <person name="Workman M."/>
            <person name="Frisvad J.C."/>
        </authorList>
    </citation>
    <scope>NUCLEOTIDE SEQUENCE [LARGE SCALE GENOMIC DNA]</scope>
    <source>
        <strain evidence="1 2">CBS 141311</strain>
    </source>
</reference>
<dbReference type="Proteomes" id="UP000177622">
    <property type="component" value="Unassembled WGS sequence"/>
</dbReference>
<evidence type="ECO:0000313" key="1">
    <source>
        <dbReference type="EMBL" id="OGE47568.1"/>
    </source>
</evidence>